<evidence type="ECO:0008006" key="8">
    <source>
        <dbReference type="Google" id="ProtNLM"/>
    </source>
</evidence>
<protein>
    <recommendedName>
        <fullName evidence="8">Zinc finger bed domain-containing protein ricesleeper 2-like</fullName>
    </recommendedName>
</protein>
<sequence length="214" mass="24475">MNAFKEERNKIRDTLQNILGRLSFILDVWTSPSCIPFLGITVHWISQDWKLKELLLDFVKLSGPHSGENLYESFVRCIIVCTTDNATNNDTLMSALETTCQEKGINFTAYNNHIRCMAHVINLAAQDALSSLKVGYVESEDEILNQNKEIVDVIPKLCKLVVKILAFPQRRKKFAHQCEAANLPDKELVLNVRTRWNSTYSMIKQSCELREALD</sequence>
<dbReference type="AlphaFoldDB" id="A0A915ZMB0"/>
<organism evidence="6 7">
    <name type="scientific">Rhizophagus irregularis</name>
    <dbReference type="NCBI Taxonomy" id="588596"/>
    <lineage>
        <taxon>Eukaryota</taxon>
        <taxon>Fungi</taxon>
        <taxon>Fungi incertae sedis</taxon>
        <taxon>Mucoromycota</taxon>
        <taxon>Glomeromycotina</taxon>
        <taxon>Glomeromycetes</taxon>
        <taxon>Glomerales</taxon>
        <taxon>Glomeraceae</taxon>
        <taxon>Rhizophagus</taxon>
    </lineage>
</organism>
<dbReference type="GO" id="GO:0008270">
    <property type="term" value="F:zinc ion binding"/>
    <property type="evidence" value="ECO:0007669"/>
    <property type="project" value="UniProtKB-KW"/>
</dbReference>
<dbReference type="PANTHER" id="PTHR46481:SF10">
    <property type="entry name" value="ZINC FINGER BED DOMAIN-CONTAINING PROTEIN 39"/>
    <property type="match status" value="1"/>
</dbReference>
<evidence type="ECO:0000256" key="1">
    <source>
        <dbReference type="ARBA" id="ARBA00004123"/>
    </source>
</evidence>
<evidence type="ECO:0000256" key="4">
    <source>
        <dbReference type="ARBA" id="ARBA00022833"/>
    </source>
</evidence>
<evidence type="ECO:0000256" key="2">
    <source>
        <dbReference type="ARBA" id="ARBA00022723"/>
    </source>
</evidence>
<dbReference type="PANTHER" id="PTHR46481">
    <property type="entry name" value="ZINC FINGER BED DOMAIN-CONTAINING PROTEIN 4"/>
    <property type="match status" value="1"/>
</dbReference>
<comment type="subcellular location">
    <subcellularLocation>
        <location evidence="1">Nucleus</location>
    </subcellularLocation>
</comment>
<keyword evidence="4" id="KW-0862">Zinc</keyword>
<dbReference type="InterPro" id="IPR052035">
    <property type="entry name" value="ZnF_BED_domain_contain"/>
</dbReference>
<dbReference type="GO" id="GO:0005634">
    <property type="term" value="C:nucleus"/>
    <property type="evidence" value="ECO:0007669"/>
    <property type="project" value="UniProtKB-SubCell"/>
</dbReference>
<keyword evidence="5" id="KW-0539">Nucleus</keyword>
<accession>A0A915ZMB0</accession>
<proteinExistence type="predicted"/>
<evidence type="ECO:0000313" key="7">
    <source>
        <dbReference type="Proteomes" id="UP000684084"/>
    </source>
</evidence>
<reference evidence="6" key="1">
    <citation type="submission" date="2020-05" db="EMBL/GenBank/DDBJ databases">
        <authorList>
            <person name="Rincon C."/>
            <person name="Sanders R I."/>
            <person name="Robbins C."/>
            <person name="Chaturvedi A."/>
        </authorList>
    </citation>
    <scope>NUCLEOTIDE SEQUENCE</scope>
    <source>
        <strain evidence="6">CHB12</strain>
    </source>
</reference>
<dbReference type="OrthoDB" id="3259198at2759"/>
<evidence type="ECO:0000256" key="3">
    <source>
        <dbReference type="ARBA" id="ARBA00022771"/>
    </source>
</evidence>
<dbReference type="EMBL" id="CAGKOT010000042">
    <property type="protein sequence ID" value="CAB5380240.1"/>
    <property type="molecule type" value="Genomic_DNA"/>
</dbReference>
<dbReference type="Proteomes" id="UP000684084">
    <property type="component" value="Unassembled WGS sequence"/>
</dbReference>
<name>A0A915ZMB0_9GLOM</name>
<evidence type="ECO:0000313" key="6">
    <source>
        <dbReference type="EMBL" id="CAB5380240.1"/>
    </source>
</evidence>
<evidence type="ECO:0000256" key="5">
    <source>
        <dbReference type="ARBA" id="ARBA00023242"/>
    </source>
</evidence>
<keyword evidence="3" id="KW-0863">Zinc-finger</keyword>
<gene>
    <name evidence="6" type="ORF">CHRIB12_LOCUS16987</name>
</gene>
<dbReference type="VEuPathDB" id="FungiDB:RhiirFUN_023847"/>
<comment type="caution">
    <text evidence="6">The sequence shown here is derived from an EMBL/GenBank/DDBJ whole genome shotgun (WGS) entry which is preliminary data.</text>
</comment>
<keyword evidence="2" id="KW-0479">Metal-binding</keyword>